<organism evidence="2 3">
    <name type="scientific">Albugo candida</name>
    <dbReference type="NCBI Taxonomy" id="65357"/>
    <lineage>
        <taxon>Eukaryota</taxon>
        <taxon>Sar</taxon>
        <taxon>Stramenopiles</taxon>
        <taxon>Oomycota</taxon>
        <taxon>Peronosporomycetes</taxon>
        <taxon>Albuginales</taxon>
        <taxon>Albuginaceae</taxon>
        <taxon>Albugo</taxon>
    </lineage>
</organism>
<protein>
    <submittedName>
        <fullName evidence="2">Uncharacterized protein</fullName>
    </submittedName>
</protein>
<reference evidence="2 3" key="1">
    <citation type="submission" date="2012-05" db="EMBL/GenBank/DDBJ databases">
        <title>Recombination and specialization in a pathogen metapopulation.</title>
        <authorList>
            <person name="Gardiner A."/>
            <person name="Kemen E."/>
            <person name="Schultz-Larsen T."/>
            <person name="MacLean D."/>
            <person name="Van Oosterhout C."/>
            <person name="Jones J.D.G."/>
        </authorList>
    </citation>
    <scope>NUCLEOTIDE SEQUENCE [LARGE SCALE GENOMIC DNA]</scope>
    <source>
        <strain evidence="2 3">Ac Nc2</strain>
    </source>
</reference>
<keyword evidence="1" id="KW-0812">Transmembrane</keyword>
<gene>
    <name evidence="2" type="ORF">BN9_111060</name>
</gene>
<keyword evidence="3" id="KW-1185">Reference proteome</keyword>
<keyword evidence="1" id="KW-1133">Transmembrane helix</keyword>
<dbReference type="EMBL" id="CAIX01000332">
    <property type="protein sequence ID" value="CCI10622.1"/>
    <property type="molecule type" value="Genomic_DNA"/>
</dbReference>
<dbReference type="Proteomes" id="UP000053237">
    <property type="component" value="Unassembled WGS sequence"/>
</dbReference>
<name>A0A024FUN5_9STRA</name>
<evidence type="ECO:0000313" key="2">
    <source>
        <dbReference type="EMBL" id="CCI10622.1"/>
    </source>
</evidence>
<comment type="caution">
    <text evidence="2">The sequence shown here is derived from an EMBL/GenBank/DDBJ whole genome shotgun (WGS) entry which is preliminary data.</text>
</comment>
<sequence>MDRTLYSSIRSHYFIYPQFTLQFLKTHRHRKCSRYYWLPYSYPFTFLATPKMMLFRIIVRTKALYHIKFDFFACNDFEQKPEPSTKAYRACTERFFIEVSQFIEAHEDRFGNESLDTRYFCGKDMEFVYMQLPKINFLSKHFMTLFTDDNQKAVFYLLSRCSQKVY</sequence>
<evidence type="ECO:0000313" key="3">
    <source>
        <dbReference type="Proteomes" id="UP000053237"/>
    </source>
</evidence>
<evidence type="ECO:0000256" key="1">
    <source>
        <dbReference type="SAM" id="Phobius"/>
    </source>
</evidence>
<dbReference type="InParanoid" id="A0A024FUN5"/>
<feature type="transmembrane region" description="Helical" evidence="1">
    <location>
        <begin position="40"/>
        <end position="59"/>
    </location>
</feature>
<dbReference type="AlphaFoldDB" id="A0A024FUN5"/>
<keyword evidence="1" id="KW-0472">Membrane</keyword>
<accession>A0A024FUN5</accession>
<proteinExistence type="predicted"/>